<reference evidence="2" key="2">
    <citation type="submission" date="2017-02" db="UniProtKB">
        <authorList>
            <consortium name="WormBaseParasite"/>
        </authorList>
    </citation>
    <scope>IDENTIFICATION</scope>
</reference>
<organism evidence="1 2">
    <name type="scientific">Angiostrongylus cantonensis</name>
    <name type="common">Rat lungworm</name>
    <dbReference type="NCBI Taxonomy" id="6313"/>
    <lineage>
        <taxon>Eukaryota</taxon>
        <taxon>Metazoa</taxon>
        <taxon>Ecdysozoa</taxon>
        <taxon>Nematoda</taxon>
        <taxon>Chromadorea</taxon>
        <taxon>Rhabditida</taxon>
        <taxon>Rhabditina</taxon>
        <taxon>Rhabditomorpha</taxon>
        <taxon>Strongyloidea</taxon>
        <taxon>Metastrongylidae</taxon>
        <taxon>Angiostrongylus</taxon>
    </lineage>
</organism>
<dbReference type="WBParaSite" id="ACAC_0000619101-mRNA-1">
    <property type="protein sequence ID" value="ACAC_0000619101-mRNA-1"/>
    <property type="gene ID" value="ACAC_0000619101"/>
</dbReference>
<name>A0A0K0D7Z6_ANGCA</name>
<dbReference type="AlphaFoldDB" id="A0A0K0D7Z6"/>
<reference evidence="1" key="1">
    <citation type="submission" date="2012-09" db="EMBL/GenBank/DDBJ databases">
        <authorList>
            <person name="Martin A.A."/>
        </authorList>
    </citation>
    <scope>NUCLEOTIDE SEQUENCE</scope>
</reference>
<accession>A0A0K0D7Z6</accession>
<evidence type="ECO:0000313" key="1">
    <source>
        <dbReference type="Proteomes" id="UP000035642"/>
    </source>
</evidence>
<evidence type="ECO:0000313" key="2">
    <source>
        <dbReference type="WBParaSite" id="ACAC_0000619101-mRNA-1"/>
    </source>
</evidence>
<sequence length="78" mass="8780">MVNAAKVMRNPELEGKFEKARIVALNLQRQSNKRNGYVPGVGAWLGPFDVPLSDLEKNTDSVTTLNEQCSRFLNHYVC</sequence>
<proteinExistence type="predicted"/>
<keyword evidence="1" id="KW-1185">Reference proteome</keyword>
<dbReference type="Proteomes" id="UP000035642">
    <property type="component" value="Unassembled WGS sequence"/>
</dbReference>
<protein>
    <submittedName>
        <fullName evidence="2">Chorismate mutase</fullName>
    </submittedName>
</protein>